<sequence>MLPEVRKSSEVYGQTNIGGKGGTRIPIAGIAGDQQAALFGQLCVKEGMAKNTYGTGCFMLMNTGEKAVTSTHGLLTTIACGPRGEVNYALEGRCLWPARLFSGCATR</sequence>
<name>A0A2X3FNV0_KLEPN</name>
<dbReference type="AlphaFoldDB" id="A0A2X3FNV0"/>
<protein>
    <submittedName>
        <fullName evidence="4">Glycerol kinase</fullName>
        <ecNumber evidence="4">2.7.1.30</ecNumber>
    </submittedName>
</protein>
<evidence type="ECO:0000256" key="3">
    <source>
        <dbReference type="ARBA" id="ARBA00022777"/>
    </source>
</evidence>
<reference evidence="4 5" key="1">
    <citation type="submission" date="2018-06" db="EMBL/GenBank/DDBJ databases">
        <authorList>
            <consortium name="Pathogen Informatics"/>
            <person name="Doyle S."/>
        </authorList>
    </citation>
    <scope>NUCLEOTIDE SEQUENCE [LARGE SCALE GENOMIC DNA]</scope>
    <source>
        <strain evidence="4 5">NCTC13465</strain>
    </source>
</reference>
<dbReference type="EC" id="2.7.1.30" evidence="4"/>
<proteinExistence type="inferred from homology"/>
<dbReference type="PANTHER" id="PTHR10196">
    <property type="entry name" value="SUGAR KINASE"/>
    <property type="match status" value="1"/>
</dbReference>
<dbReference type="GO" id="GO:0019563">
    <property type="term" value="P:glycerol catabolic process"/>
    <property type="evidence" value="ECO:0007669"/>
    <property type="project" value="TreeGrafter"/>
</dbReference>
<comment type="similarity">
    <text evidence="1">Belongs to the FGGY kinase family.</text>
</comment>
<evidence type="ECO:0000313" key="4">
    <source>
        <dbReference type="EMBL" id="SQC57902.1"/>
    </source>
</evidence>
<dbReference type="GO" id="GO:0005829">
    <property type="term" value="C:cytosol"/>
    <property type="evidence" value="ECO:0007669"/>
    <property type="project" value="TreeGrafter"/>
</dbReference>
<evidence type="ECO:0000256" key="2">
    <source>
        <dbReference type="ARBA" id="ARBA00022679"/>
    </source>
</evidence>
<dbReference type="InterPro" id="IPR043129">
    <property type="entry name" value="ATPase_NBD"/>
</dbReference>
<dbReference type="Gene3D" id="3.30.420.40">
    <property type="match status" value="2"/>
</dbReference>
<dbReference type="PANTHER" id="PTHR10196:SF69">
    <property type="entry name" value="GLYCEROL KINASE"/>
    <property type="match status" value="1"/>
</dbReference>
<dbReference type="Proteomes" id="UP000251721">
    <property type="component" value="Unassembled WGS sequence"/>
</dbReference>
<gene>
    <name evidence="4" type="primary">glpK_3</name>
    <name evidence="4" type="ORF">NCTC13465_05734</name>
</gene>
<evidence type="ECO:0000256" key="1">
    <source>
        <dbReference type="ARBA" id="ARBA00009156"/>
    </source>
</evidence>
<keyword evidence="3 4" id="KW-0418">Kinase</keyword>
<dbReference type="GO" id="GO:0004370">
    <property type="term" value="F:glycerol kinase activity"/>
    <property type="evidence" value="ECO:0007669"/>
    <property type="project" value="UniProtKB-EC"/>
</dbReference>
<evidence type="ECO:0000313" key="5">
    <source>
        <dbReference type="Proteomes" id="UP000251721"/>
    </source>
</evidence>
<keyword evidence="2 4" id="KW-0808">Transferase</keyword>
<organism evidence="4 5">
    <name type="scientific">Klebsiella pneumoniae</name>
    <dbReference type="NCBI Taxonomy" id="573"/>
    <lineage>
        <taxon>Bacteria</taxon>
        <taxon>Pseudomonadati</taxon>
        <taxon>Pseudomonadota</taxon>
        <taxon>Gammaproteobacteria</taxon>
        <taxon>Enterobacterales</taxon>
        <taxon>Enterobacteriaceae</taxon>
        <taxon>Klebsiella/Raoultella group</taxon>
        <taxon>Klebsiella</taxon>
        <taxon>Klebsiella pneumoniae complex</taxon>
    </lineage>
</organism>
<dbReference type="EMBL" id="UAWQ01000020">
    <property type="protein sequence ID" value="SQC57902.1"/>
    <property type="molecule type" value="Genomic_DNA"/>
</dbReference>
<dbReference type="SUPFAM" id="SSF53067">
    <property type="entry name" value="Actin-like ATPase domain"/>
    <property type="match status" value="2"/>
</dbReference>
<accession>A0A2X3FNV0</accession>